<dbReference type="STRING" id="1137799.GZ78_23660"/>
<organism evidence="1 2">
    <name type="scientific">Endozoicomonas numazuensis</name>
    <dbReference type="NCBI Taxonomy" id="1137799"/>
    <lineage>
        <taxon>Bacteria</taxon>
        <taxon>Pseudomonadati</taxon>
        <taxon>Pseudomonadota</taxon>
        <taxon>Gammaproteobacteria</taxon>
        <taxon>Oceanospirillales</taxon>
        <taxon>Endozoicomonadaceae</taxon>
        <taxon>Endozoicomonas</taxon>
    </lineage>
</organism>
<sequence length="255" mass="29606">MKKHTLYIILLLLAGCSGQEEGTVILTQQVYLPEDDHDAINKNYSQLVDIQDDVARRYEIGSRTQKYVLKKTERLGSTLPRFNMGLDVTGAQINLNYSLFLANIKENNSKEAILGLVAHELAHAQHYHYFSLYELLQLAIRYHSYEKKMANSQWANWVRAYERFTDLQAIAYGYANPLVEQKRKTLYYLISESANEAQFYAFGAYLTEQEIIDMRTNPVLFHQALQETLTVLEWPIFSEIASHFPNMTRHKLSIE</sequence>
<dbReference type="Proteomes" id="UP000028073">
    <property type="component" value="Unassembled WGS sequence"/>
</dbReference>
<dbReference type="EMBL" id="JOKH01000006">
    <property type="protein sequence ID" value="KEQ16225.1"/>
    <property type="molecule type" value="Genomic_DNA"/>
</dbReference>
<evidence type="ECO:0008006" key="3">
    <source>
        <dbReference type="Google" id="ProtNLM"/>
    </source>
</evidence>
<name>A0A081NCQ2_9GAMM</name>
<reference evidence="1 2" key="1">
    <citation type="submission" date="2014-06" db="EMBL/GenBank/DDBJ databases">
        <title>Whole Genome Sequences of Three Symbiotic Endozoicomonas Bacteria.</title>
        <authorList>
            <person name="Neave M.J."/>
            <person name="Apprill A."/>
            <person name="Voolstra C.R."/>
        </authorList>
    </citation>
    <scope>NUCLEOTIDE SEQUENCE [LARGE SCALE GENOMIC DNA]</scope>
    <source>
        <strain evidence="1 2">DSM 25634</strain>
    </source>
</reference>
<proteinExistence type="predicted"/>
<keyword evidence="2" id="KW-1185">Reference proteome</keyword>
<gene>
    <name evidence="1" type="ORF">GZ78_23660</name>
</gene>
<evidence type="ECO:0000313" key="1">
    <source>
        <dbReference type="EMBL" id="KEQ16225.1"/>
    </source>
</evidence>
<dbReference type="PROSITE" id="PS51257">
    <property type="entry name" value="PROKAR_LIPOPROTEIN"/>
    <property type="match status" value="1"/>
</dbReference>
<comment type="caution">
    <text evidence="1">The sequence shown here is derived from an EMBL/GenBank/DDBJ whole genome shotgun (WGS) entry which is preliminary data.</text>
</comment>
<dbReference type="AlphaFoldDB" id="A0A081NCQ2"/>
<dbReference type="RefSeq" id="WP_034840881.1">
    <property type="nucleotide sequence ID" value="NZ_JOKH01000006.1"/>
</dbReference>
<dbReference type="OrthoDB" id="1098088at2"/>
<protein>
    <recommendedName>
        <fullName evidence="3">Peptidase M48 domain-containing protein</fullName>
    </recommendedName>
</protein>
<accession>A0A081NCQ2</accession>
<evidence type="ECO:0000313" key="2">
    <source>
        <dbReference type="Proteomes" id="UP000028073"/>
    </source>
</evidence>